<evidence type="ECO:0000313" key="2">
    <source>
        <dbReference type="EMBL" id="MDV6231933.1"/>
    </source>
</evidence>
<proteinExistence type="predicted"/>
<dbReference type="Proteomes" id="UP001185899">
    <property type="component" value="Unassembled WGS sequence"/>
</dbReference>
<feature type="compositionally biased region" description="Basic and acidic residues" evidence="1">
    <location>
        <begin position="7"/>
        <end position="34"/>
    </location>
</feature>
<gene>
    <name evidence="2" type="ORF">R3P95_15380</name>
</gene>
<evidence type="ECO:0000256" key="1">
    <source>
        <dbReference type="SAM" id="MobiDB-lite"/>
    </source>
</evidence>
<dbReference type="RefSeq" id="WP_317548724.1">
    <property type="nucleotide sequence ID" value="NZ_JAWLKE010000005.1"/>
</dbReference>
<feature type="region of interest" description="Disordered" evidence="1">
    <location>
        <begin position="1"/>
        <end position="65"/>
    </location>
</feature>
<evidence type="ECO:0000313" key="3">
    <source>
        <dbReference type="Proteomes" id="UP001185899"/>
    </source>
</evidence>
<keyword evidence="3" id="KW-1185">Reference proteome</keyword>
<sequence length="65" mass="7627">MTNLRNAIDEHYKKQQADAEKIREATKDTTERTQQEGFLGLSEGVQRAMEQNRREADYKRSNRNA</sequence>
<organism evidence="2 3">
    <name type="scientific">Rhodococcus cercidiphylli</name>
    <dbReference type="NCBI Taxonomy" id="489916"/>
    <lineage>
        <taxon>Bacteria</taxon>
        <taxon>Bacillati</taxon>
        <taxon>Actinomycetota</taxon>
        <taxon>Actinomycetes</taxon>
        <taxon>Mycobacteriales</taxon>
        <taxon>Nocardiaceae</taxon>
        <taxon>Rhodococcus</taxon>
    </lineage>
</organism>
<reference evidence="2 3" key="1">
    <citation type="submission" date="2023-10" db="EMBL/GenBank/DDBJ databases">
        <title>Development of a sustainable strategy for remediation of hydrocarbon-contaminated territories based on the waste exchange concept.</title>
        <authorList>
            <person name="Krivoruchko A."/>
        </authorList>
    </citation>
    <scope>NUCLEOTIDE SEQUENCE [LARGE SCALE GENOMIC DNA]</scope>
    <source>
        <strain evidence="2 3">IEGM 1322</strain>
    </source>
</reference>
<protein>
    <submittedName>
        <fullName evidence="2">Uncharacterized protein</fullName>
    </submittedName>
</protein>
<accession>A0ABU4B0C2</accession>
<feature type="compositionally biased region" description="Basic and acidic residues" evidence="1">
    <location>
        <begin position="50"/>
        <end position="65"/>
    </location>
</feature>
<comment type="caution">
    <text evidence="2">The sequence shown here is derived from an EMBL/GenBank/DDBJ whole genome shotgun (WGS) entry which is preliminary data.</text>
</comment>
<dbReference type="EMBL" id="JAWLKE010000005">
    <property type="protein sequence ID" value="MDV6231933.1"/>
    <property type="molecule type" value="Genomic_DNA"/>
</dbReference>
<name>A0ABU4B0C2_9NOCA</name>